<keyword evidence="4" id="KW-1185">Reference proteome</keyword>
<name>A0A1C7N3L8_9FUNG</name>
<dbReference type="PANTHER" id="PTHR48051">
    <property type="match status" value="1"/>
</dbReference>
<dbReference type="InterPro" id="IPR001611">
    <property type="entry name" value="Leu-rich_rpt"/>
</dbReference>
<dbReference type="Proteomes" id="UP000093000">
    <property type="component" value="Unassembled WGS sequence"/>
</dbReference>
<dbReference type="AlphaFoldDB" id="A0A1C7N3L8"/>
<organism evidence="3 4">
    <name type="scientific">Choanephora cucurbitarum</name>
    <dbReference type="NCBI Taxonomy" id="101091"/>
    <lineage>
        <taxon>Eukaryota</taxon>
        <taxon>Fungi</taxon>
        <taxon>Fungi incertae sedis</taxon>
        <taxon>Mucoromycota</taxon>
        <taxon>Mucoromycotina</taxon>
        <taxon>Mucoromycetes</taxon>
        <taxon>Mucorales</taxon>
        <taxon>Mucorineae</taxon>
        <taxon>Choanephoraceae</taxon>
        <taxon>Choanephoroideae</taxon>
        <taxon>Choanephora</taxon>
    </lineage>
</organism>
<dbReference type="EMBL" id="LUGH01000610">
    <property type="protein sequence ID" value="OBZ83745.1"/>
    <property type="molecule type" value="Genomic_DNA"/>
</dbReference>
<dbReference type="Pfam" id="PF13855">
    <property type="entry name" value="LRR_8"/>
    <property type="match status" value="1"/>
</dbReference>
<protein>
    <submittedName>
        <fullName evidence="3">Leucine-rich repeat-containing protein 69</fullName>
    </submittedName>
</protein>
<sequence>MSKDEHKSAVLWHMNGCVATLYTSDGQKKKPTDTLNFNTKAYLSFLQLNELRIASPAVPFLQSLVSLQLQNNQLTALPKEIWRLEHLQELNLGHNQLTEIPPDVGSLAHLAELYLHNNQIQQIPSQLRRLRDLSILDLTDNQLHSLPAAVRQLDLQRCWLDNNPMDAQPRTSWMSLKAICQQTIGVICQTDEDSRAVLLASEVPEKKTMVPDQLDLVDQCDVCLVPLFHQGLEVVQFDSLPIASKACSQTCFYQLQQANTTHTDTPEHCNKWENSSFDQVDIRK</sequence>
<dbReference type="SMART" id="SM00369">
    <property type="entry name" value="LRR_TYP"/>
    <property type="match status" value="4"/>
</dbReference>
<dbReference type="OrthoDB" id="1394818at2759"/>
<dbReference type="GO" id="GO:0005737">
    <property type="term" value="C:cytoplasm"/>
    <property type="evidence" value="ECO:0007669"/>
    <property type="project" value="TreeGrafter"/>
</dbReference>
<comment type="caution">
    <text evidence="3">The sequence shown here is derived from an EMBL/GenBank/DDBJ whole genome shotgun (WGS) entry which is preliminary data.</text>
</comment>
<dbReference type="InParanoid" id="A0A1C7N3L8"/>
<dbReference type="PANTHER" id="PTHR48051:SF1">
    <property type="entry name" value="RAS SUPPRESSOR PROTEIN 1"/>
    <property type="match status" value="1"/>
</dbReference>
<dbReference type="STRING" id="101091.A0A1C7N3L8"/>
<gene>
    <name evidence="3" type="primary">Lrrc69</name>
    <name evidence="3" type="ORF">A0J61_08203</name>
</gene>
<accession>A0A1C7N3L8</accession>
<evidence type="ECO:0000256" key="1">
    <source>
        <dbReference type="ARBA" id="ARBA00022614"/>
    </source>
</evidence>
<keyword evidence="1" id="KW-0433">Leucine-rich repeat</keyword>
<dbReference type="SUPFAM" id="SSF52075">
    <property type="entry name" value="Outer arm dynein light chain 1"/>
    <property type="match status" value="1"/>
</dbReference>
<evidence type="ECO:0000313" key="4">
    <source>
        <dbReference type="Proteomes" id="UP000093000"/>
    </source>
</evidence>
<reference evidence="3 4" key="1">
    <citation type="submission" date="2016-03" db="EMBL/GenBank/DDBJ databases">
        <title>Choanephora cucurbitarum.</title>
        <authorList>
            <person name="Min B."/>
            <person name="Park H."/>
            <person name="Park J.-H."/>
            <person name="Shin H.-D."/>
            <person name="Choi I.-G."/>
        </authorList>
    </citation>
    <scope>NUCLEOTIDE SEQUENCE [LARGE SCALE GENOMIC DNA]</scope>
    <source>
        <strain evidence="3 4">KUS-F28377</strain>
    </source>
</reference>
<evidence type="ECO:0000313" key="3">
    <source>
        <dbReference type="EMBL" id="OBZ83745.1"/>
    </source>
</evidence>
<keyword evidence="2" id="KW-0677">Repeat</keyword>
<dbReference type="InterPro" id="IPR050216">
    <property type="entry name" value="LRR_domain-containing"/>
</dbReference>
<evidence type="ECO:0000256" key="2">
    <source>
        <dbReference type="ARBA" id="ARBA00022737"/>
    </source>
</evidence>
<dbReference type="Gene3D" id="3.80.10.10">
    <property type="entry name" value="Ribonuclease Inhibitor"/>
    <property type="match status" value="1"/>
</dbReference>
<proteinExistence type="predicted"/>
<dbReference type="PROSITE" id="PS51450">
    <property type="entry name" value="LRR"/>
    <property type="match status" value="2"/>
</dbReference>
<dbReference type="InterPro" id="IPR032675">
    <property type="entry name" value="LRR_dom_sf"/>
</dbReference>
<dbReference type="InterPro" id="IPR003591">
    <property type="entry name" value="Leu-rich_rpt_typical-subtyp"/>
</dbReference>